<comment type="caution">
    <text evidence="1">The sequence shown here is derived from an EMBL/GenBank/DDBJ whole genome shotgun (WGS) entry which is preliminary data.</text>
</comment>
<evidence type="ECO:0000313" key="1">
    <source>
        <dbReference type="EMBL" id="PON38935.1"/>
    </source>
</evidence>
<proteinExistence type="predicted"/>
<dbReference type="CDD" id="cd09272">
    <property type="entry name" value="RNase_HI_RT_Ty1"/>
    <property type="match status" value="1"/>
</dbReference>
<protein>
    <submittedName>
        <fullName evidence="1">Uncharacterized protein</fullName>
    </submittedName>
</protein>
<reference evidence="2" key="1">
    <citation type="submission" date="2016-06" db="EMBL/GenBank/DDBJ databases">
        <title>Parallel loss of symbiosis genes in relatives of nitrogen-fixing non-legume Parasponia.</title>
        <authorList>
            <person name="Van Velzen R."/>
            <person name="Holmer R."/>
            <person name="Bu F."/>
            <person name="Rutten L."/>
            <person name="Van Zeijl A."/>
            <person name="Liu W."/>
            <person name="Santuari L."/>
            <person name="Cao Q."/>
            <person name="Sharma T."/>
            <person name="Shen D."/>
            <person name="Roswanjaya Y."/>
            <person name="Wardhani T."/>
            <person name="Kalhor M.S."/>
            <person name="Jansen J."/>
            <person name="Van den Hoogen J."/>
            <person name="Gungor B."/>
            <person name="Hartog M."/>
            <person name="Hontelez J."/>
            <person name="Verver J."/>
            <person name="Yang W.-C."/>
            <person name="Schijlen E."/>
            <person name="Repin R."/>
            <person name="Schilthuizen M."/>
            <person name="Schranz E."/>
            <person name="Heidstra R."/>
            <person name="Miyata K."/>
            <person name="Fedorova E."/>
            <person name="Kohlen W."/>
            <person name="Bisseling T."/>
            <person name="Smit S."/>
            <person name="Geurts R."/>
        </authorList>
    </citation>
    <scope>NUCLEOTIDE SEQUENCE [LARGE SCALE GENOMIC DNA]</scope>
    <source>
        <strain evidence="2">cv. WU1-14</strain>
    </source>
</reference>
<dbReference type="Proteomes" id="UP000237105">
    <property type="component" value="Unassembled WGS sequence"/>
</dbReference>
<gene>
    <name evidence="1" type="ORF">PanWU01x14_308500</name>
</gene>
<dbReference type="OrthoDB" id="1002259at2759"/>
<accession>A0A2P5AQW8</accession>
<organism evidence="1 2">
    <name type="scientific">Parasponia andersonii</name>
    <name type="common">Sponia andersonii</name>
    <dbReference type="NCBI Taxonomy" id="3476"/>
    <lineage>
        <taxon>Eukaryota</taxon>
        <taxon>Viridiplantae</taxon>
        <taxon>Streptophyta</taxon>
        <taxon>Embryophyta</taxon>
        <taxon>Tracheophyta</taxon>
        <taxon>Spermatophyta</taxon>
        <taxon>Magnoliopsida</taxon>
        <taxon>eudicotyledons</taxon>
        <taxon>Gunneridae</taxon>
        <taxon>Pentapetalae</taxon>
        <taxon>rosids</taxon>
        <taxon>fabids</taxon>
        <taxon>Rosales</taxon>
        <taxon>Cannabaceae</taxon>
        <taxon>Parasponia</taxon>
    </lineage>
</organism>
<dbReference type="STRING" id="3476.A0A2P5AQW8"/>
<dbReference type="PANTHER" id="PTHR11439">
    <property type="entry name" value="GAG-POL-RELATED RETROTRANSPOSON"/>
    <property type="match status" value="1"/>
</dbReference>
<keyword evidence="2" id="KW-1185">Reference proteome</keyword>
<evidence type="ECO:0000313" key="2">
    <source>
        <dbReference type="Proteomes" id="UP000237105"/>
    </source>
</evidence>
<dbReference type="EMBL" id="JXTB01000480">
    <property type="protein sequence ID" value="PON38935.1"/>
    <property type="molecule type" value="Genomic_DNA"/>
</dbReference>
<name>A0A2P5AQW8_PARAD</name>
<dbReference type="AlphaFoldDB" id="A0A2P5AQW8"/>
<sequence length="105" mass="11917">MEVKIKLIQFRVLLTQIMQDVQIQESLSQDVFTVYGTAVSWKACLQSVVALSTTEAEYIALTKAVREALWLRGLITDLRLKQGSLTVFCESQSAIHLTRHQVLHE</sequence>